<organism evidence="1 2">
    <name type="scientific">Streptococcus equinus</name>
    <name type="common">Streptococcus bovis</name>
    <dbReference type="NCBI Taxonomy" id="1335"/>
    <lineage>
        <taxon>Bacteria</taxon>
        <taxon>Bacillati</taxon>
        <taxon>Bacillota</taxon>
        <taxon>Bacilli</taxon>
        <taxon>Lactobacillales</taxon>
        <taxon>Streptococcaceae</taxon>
        <taxon>Streptococcus</taxon>
    </lineage>
</organism>
<dbReference type="Proteomes" id="UP000182870">
    <property type="component" value="Unassembled WGS sequence"/>
</dbReference>
<name>A0A1H0XWU0_STREI</name>
<dbReference type="AlphaFoldDB" id="A0A1H0XWU0"/>
<reference evidence="1 2" key="1">
    <citation type="submission" date="2016-10" db="EMBL/GenBank/DDBJ databases">
        <authorList>
            <person name="de Groot N.N."/>
        </authorList>
    </citation>
    <scope>NUCLEOTIDE SEQUENCE [LARGE SCALE GENOMIC DNA]</scope>
    <source>
        <strain evidence="1 2">Sb05</strain>
    </source>
</reference>
<evidence type="ECO:0000313" key="1">
    <source>
        <dbReference type="EMBL" id="SDQ07352.1"/>
    </source>
</evidence>
<accession>A0A1H0XWU0</accession>
<gene>
    <name evidence="1" type="ORF">SAMN05216392_0257</name>
</gene>
<sequence length="73" mass="8459">MFKNEYVEAQGKTERLKKSSELSLIVGILSIILNRWYRGVTIFVLVNMDELDVGNLMEQSGKLSDNLRERKLK</sequence>
<dbReference type="RefSeq" id="WP_074559759.1">
    <property type="nucleotide sequence ID" value="NZ_FNKE01000001.1"/>
</dbReference>
<protein>
    <submittedName>
        <fullName evidence="1">Uncharacterized protein</fullName>
    </submittedName>
</protein>
<dbReference type="EMBL" id="FNKE01000001">
    <property type="protein sequence ID" value="SDQ07352.1"/>
    <property type="molecule type" value="Genomic_DNA"/>
</dbReference>
<proteinExistence type="predicted"/>
<evidence type="ECO:0000313" key="2">
    <source>
        <dbReference type="Proteomes" id="UP000182870"/>
    </source>
</evidence>